<gene>
    <name evidence="1" type="ORF">LEP1GSC188_2262</name>
</gene>
<reference evidence="1 2" key="1">
    <citation type="submission" date="2013-01" db="EMBL/GenBank/DDBJ databases">
        <authorList>
            <person name="Harkins D.M."/>
            <person name="Durkin A.S."/>
            <person name="Brinkac L.M."/>
            <person name="Haft D.H."/>
            <person name="Selengut J.D."/>
            <person name="Sanka R."/>
            <person name="DePew J."/>
            <person name="Purushe J."/>
            <person name="Tulsiani S.M."/>
            <person name="Graham G.C."/>
            <person name="Burns M.-A."/>
            <person name="Dohnt M.F."/>
            <person name="Smythe L.D."/>
            <person name="McKay D.B."/>
            <person name="Craig S.B."/>
            <person name="Vinetz J.M."/>
            <person name="Sutton G.G."/>
            <person name="Nierman W.C."/>
            <person name="Fouts D.E."/>
        </authorList>
    </citation>
    <scope>NUCLEOTIDE SEQUENCE [LARGE SCALE GENOMIC DNA]</scope>
    <source>
        <strain evidence="1 2">LT2116</strain>
    </source>
</reference>
<protein>
    <submittedName>
        <fullName evidence="1">Uncharacterized protein</fullName>
    </submittedName>
</protein>
<dbReference type="AlphaFoldDB" id="M3FN21"/>
<accession>M3FN21</accession>
<organism evidence="1 2">
    <name type="scientific">Leptospira weilii serovar Topaz str. LT2116</name>
    <dbReference type="NCBI Taxonomy" id="1088540"/>
    <lineage>
        <taxon>Bacteria</taxon>
        <taxon>Pseudomonadati</taxon>
        <taxon>Spirochaetota</taxon>
        <taxon>Spirochaetia</taxon>
        <taxon>Leptospirales</taxon>
        <taxon>Leptospiraceae</taxon>
        <taxon>Leptospira</taxon>
    </lineage>
</organism>
<comment type="caution">
    <text evidence="1">The sequence shown here is derived from an EMBL/GenBank/DDBJ whole genome shotgun (WGS) entry which is preliminary data.</text>
</comment>
<proteinExistence type="predicted"/>
<evidence type="ECO:0000313" key="2">
    <source>
        <dbReference type="Proteomes" id="UP000011770"/>
    </source>
</evidence>
<name>M3FN21_9LEPT</name>
<dbReference type="EMBL" id="AHOR02000031">
    <property type="protein sequence ID" value="EMF81757.1"/>
    <property type="molecule type" value="Genomic_DNA"/>
</dbReference>
<sequence>MGETSTDKNGKFIFSEIRYNQFLLTEIFQMGRRIYMYQKKLKKRIL</sequence>
<evidence type="ECO:0000313" key="1">
    <source>
        <dbReference type="EMBL" id="EMF81757.1"/>
    </source>
</evidence>
<dbReference type="Proteomes" id="UP000011770">
    <property type="component" value="Unassembled WGS sequence"/>
</dbReference>